<keyword evidence="2" id="KW-0472">Membrane</keyword>
<dbReference type="Proteomes" id="UP000298324">
    <property type="component" value="Unassembled WGS sequence"/>
</dbReference>
<sequence length="432" mass="46618">MNGSKLRILFGTLGVLALLLLVAFYSTGSLSLRHALAMPKLFDRGTPDHLVDRFTTIVDEQGEMLSMMSRTVFIGDQLYTAEGRSYRIGRVEGDQAEAQFLGMDPQIVAYNELYGNQVAPVTTNLAEQKNSAIAIYHSHTDESYVPSDGTESIPFKGGIYQVGKALVDKLQGRGVTVNYDETPHDPHDNNAYVRSRRTAANLMKSNPAAIFDIHRDGVPDPSYYRATVDGKQIAKLRLVVGRENPRMDANMDFAKRMMAAANNMHNQVVKEIFVGKGDYNQDLTPTALLIEAGTHTNTKEEAAMGIALFSEAVPNVLGLAAGTTGNPAAQAPGAGGRPAGAAGGAGRALAWILGITIVGGVGFLLISSGSWENAKKRISGFGREFTSFFGPRPAARKNVKLDEAPGHRKVPEEQDPLANKALKETKDDITKD</sequence>
<dbReference type="NCBIfam" id="TIGR02867">
    <property type="entry name" value="spore_II_P"/>
    <property type="match status" value="1"/>
</dbReference>
<feature type="compositionally biased region" description="Basic and acidic residues" evidence="1">
    <location>
        <begin position="399"/>
        <end position="412"/>
    </location>
</feature>
<dbReference type="InterPro" id="IPR010897">
    <property type="entry name" value="Spore_II_P"/>
</dbReference>
<organism evidence="3 4">
    <name type="scientific">Pelotomaculum schinkii</name>
    <dbReference type="NCBI Taxonomy" id="78350"/>
    <lineage>
        <taxon>Bacteria</taxon>
        <taxon>Bacillati</taxon>
        <taxon>Bacillota</taxon>
        <taxon>Clostridia</taxon>
        <taxon>Eubacteriales</taxon>
        <taxon>Desulfotomaculaceae</taxon>
        <taxon>Pelotomaculum</taxon>
    </lineage>
</organism>
<dbReference type="RefSeq" id="WP_190240403.1">
    <property type="nucleotide sequence ID" value="NZ_QFGA01000002.1"/>
</dbReference>
<feature type="compositionally biased region" description="Basic and acidic residues" evidence="1">
    <location>
        <begin position="421"/>
        <end position="432"/>
    </location>
</feature>
<feature type="region of interest" description="Disordered" evidence="1">
    <location>
        <begin position="396"/>
        <end position="432"/>
    </location>
</feature>
<evidence type="ECO:0000313" key="4">
    <source>
        <dbReference type="Proteomes" id="UP000298324"/>
    </source>
</evidence>
<dbReference type="EMBL" id="QFGA01000002">
    <property type="protein sequence ID" value="TEB05303.1"/>
    <property type="molecule type" value="Genomic_DNA"/>
</dbReference>
<protein>
    <submittedName>
        <fullName evidence="3">Stage II sporulation protein P (SpoIIP)</fullName>
    </submittedName>
</protein>
<keyword evidence="4" id="KW-1185">Reference proteome</keyword>
<evidence type="ECO:0000256" key="2">
    <source>
        <dbReference type="SAM" id="Phobius"/>
    </source>
</evidence>
<comment type="caution">
    <text evidence="3">The sequence shown here is derived from an EMBL/GenBank/DDBJ whole genome shotgun (WGS) entry which is preliminary data.</text>
</comment>
<feature type="transmembrane region" description="Helical" evidence="2">
    <location>
        <begin position="348"/>
        <end position="367"/>
    </location>
</feature>
<reference evidence="3 4" key="1">
    <citation type="journal article" date="2018" name="Environ. Microbiol.">
        <title>Novel energy conservation strategies and behaviour of Pelotomaculum schinkii driving syntrophic propionate catabolism.</title>
        <authorList>
            <person name="Hidalgo-Ahumada C.A.P."/>
            <person name="Nobu M.K."/>
            <person name="Narihiro T."/>
            <person name="Tamaki H."/>
            <person name="Liu W.T."/>
            <person name="Kamagata Y."/>
            <person name="Stams A.J.M."/>
            <person name="Imachi H."/>
            <person name="Sousa D.Z."/>
        </authorList>
    </citation>
    <scope>NUCLEOTIDE SEQUENCE [LARGE SCALE GENOMIC DNA]</scope>
    <source>
        <strain evidence="3 4">HH</strain>
    </source>
</reference>
<evidence type="ECO:0000313" key="3">
    <source>
        <dbReference type="EMBL" id="TEB05303.1"/>
    </source>
</evidence>
<accession>A0A4Y7R9D8</accession>
<dbReference type="Pfam" id="PF07454">
    <property type="entry name" value="SpoIIP"/>
    <property type="match status" value="1"/>
</dbReference>
<keyword evidence="2" id="KW-1133">Transmembrane helix</keyword>
<dbReference type="AlphaFoldDB" id="A0A4Y7R9D8"/>
<keyword evidence="2" id="KW-0812">Transmembrane</keyword>
<name>A0A4Y7R9D8_9FIRM</name>
<proteinExistence type="predicted"/>
<evidence type="ECO:0000256" key="1">
    <source>
        <dbReference type="SAM" id="MobiDB-lite"/>
    </source>
</evidence>
<gene>
    <name evidence="3" type="ORF">Psch_02344</name>
</gene>